<dbReference type="Proteomes" id="UP000270626">
    <property type="component" value="Unassembled WGS sequence"/>
</dbReference>
<keyword evidence="1" id="KW-0472">Membrane</keyword>
<dbReference type="EMBL" id="RBXP01000011">
    <property type="protein sequence ID" value="RKT60921.1"/>
    <property type="molecule type" value="Genomic_DNA"/>
</dbReference>
<reference evidence="2 3" key="1">
    <citation type="submission" date="2018-10" db="EMBL/GenBank/DDBJ databases">
        <title>Genomic Encyclopedia of Type Strains, Phase IV (KMG-IV): sequencing the most valuable type-strain genomes for metagenomic binning, comparative biology and taxonomic classification.</title>
        <authorList>
            <person name="Goeker M."/>
        </authorList>
    </citation>
    <scope>NUCLEOTIDE SEQUENCE [LARGE SCALE GENOMIC DNA]</scope>
    <source>
        <strain evidence="2 3">DSM 23841</strain>
    </source>
</reference>
<keyword evidence="1" id="KW-0812">Transmembrane</keyword>
<sequence length="151" mass="16117">MNRKILIDIIGVLLIALVVLVGYKLSPMLLPKADLTVEPDPACSLARSACTVDLPNGAKMTVAAGSTPIPLVRPFEFKVEVPGARRVEVDFAGVDMDMGYNRPLLAERAPGVFAGEATLPVCITGHMTWQATVLVETADARIAVPFRFVTG</sequence>
<name>A0A495WGT0_9RHOO</name>
<proteinExistence type="predicted"/>
<evidence type="ECO:0000313" key="3">
    <source>
        <dbReference type="Proteomes" id="UP000270626"/>
    </source>
</evidence>
<gene>
    <name evidence="2" type="ORF">DFR40_1071</name>
</gene>
<keyword evidence="3" id="KW-1185">Reference proteome</keyword>
<evidence type="ECO:0000313" key="2">
    <source>
        <dbReference type="EMBL" id="RKT60921.1"/>
    </source>
</evidence>
<evidence type="ECO:0000256" key="1">
    <source>
        <dbReference type="SAM" id="Phobius"/>
    </source>
</evidence>
<dbReference type="RefSeq" id="WP_121457407.1">
    <property type="nucleotide sequence ID" value="NZ_RBXP01000011.1"/>
</dbReference>
<feature type="transmembrane region" description="Helical" evidence="1">
    <location>
        <begin position="6"/>
        <end position="23"/>
    </location>
</feature>
<keyword evidence="1" id="KW-1133">Transmembrane helix</keyword>
<accession>A0A495WGT0</accession>
<dbReference type="OrthoDB" id="5917490at2"/>
<protein>
    <submittedName>
        <fullName evidence="2">Uncharacterized protein</fullName>
    </submittedName>
</protein>
<dbReference type="AlphaFoldDB" id="A0A495WGT0"/>
<organism evidence="2 3">
    <name type="scientific">Azonexus fungiphilus</name>
    <dbReference type="NCBI Taxonomy" id="146940"/>
    <lineage>
        <taxon>Bacteria</taxon>
        <taxon>Pseudomonadati</taxon>
        <taxon>Pseudomonadota</taxon>
        <taxon>Betaproteobacteria</taxon>
        <taxon>Rhodocyclales</taxon>
        <taxon>Azonexaceae</taxon>
        <taxon>Azonexus</taxon>
    </lineage>
</organism>
<comment type="caution">
    <text evidence="2">The sequence shown here is derived from an EMBL/GenBank/DDBJ whole genome shotgun (WGS) entry which is preliminary data.</text>
</comment>